<evidence type="ECO:0000256" key="4">
    <source>
        <dbReference type="ARBA" id="ARBA00023125"/>
    </source>
</evidence>
<keyword evidence="9" id="KW-1185">Reference proteome</keyword>
<feature type="domain" description="Transcriptional coactivator p15 (PC4) C-terminal" evidence="8">
    <location>
        <begin position="57"/>
        <end position="107"/>
    </location>
</feature>
<dbReference type="Pfam" id="PF02229">
    <property type="entry name" value="PC4"/>
    <property type="match status" value="1"/>
</dbReference>
<keyword evidence="6" id="KW-0539">Nucleus</keyword>
<evidence type="ECO:0000256" key="1">
    <source>
        <dbReference type="ARBA" id="ARBA00004123"/>
    </source>
</evidence>
<dbReference type="RefSeq" id="XP_033457534.1">
    <property type="nucleotide sequence ID" value="XM_033602266.1"/>
</dbReference>
<dbReference type="InterPro" id="IPR045125">
    <property type="entry name" value="Sub1/Tcp4-like"/>
</dbReference>
<dbReference type="PANTHER" id="PTHR13215">
    <property type="entry name" value="RNA POLYMERASE II TRANSCRIPTIONAL COACTIVATOR"/>
    <property type="match status" value="1"/>
</dbReference>
<dbReference type="SUPFAM" id="SSF54447">
    <property type="entry name" value="ssDNA-binding transcriptional regulator domain"/>
    <property type="match status" value="1"/>
</dbReference>
<reference evidence="10" key="3">
    <citation type="submission" date="2025-08" db="UniProtKB">
        <authorList>
            <consortium name="RefSeq"/>
        </authorList>
    </citation>
    <scope>IDENTIFICATION</scope>
    <source>
        <strain evidence="10">CBS 342.82</strain>
    </source>
</reference>
<evidence type="ECO:0000313" key="10">
    <source>
        <dbReference type="RefSeq" id="XP_033457534.1"/>
    </source>
</evidence>
<dbReference type="Gene3D" id="2.30.31.10">
    <property type="entry name" value="Transcriptional Coactivator Pc4, Chain A"/>
    <property type="match status" value="1"/>
</dbReference>
<feature type="compositionally biased region" description="Basic and acidic residues" evidence="7">
    <location>
        <begin position="160"/>
        <end position="172"/>
    </location>
</feature>
<dbReference type="InterPro" id="IPR003173">
    <property type="entry name" value="PC4_C"/>
</dbReference>
<organism evidence="10">
    <name type="scientific">Dissoconium aciculare CBS 342.82</name>
    <dbReference type="NCBI Taxonomy" id="1314786"/>
    <lineage>
        <taxon>Eukaryota</taxon>
        <taxon>Fungi</taxon>
        <taxon>Dikarya</taxon>
        <taxon>Ascomycota</taxon>
        <taxon>Pezizomycotina</taxon>
        <taxon>Dothideomycetes</taxon>
        <taxon>Dothideomycetidae</taxon>
        <taxon>Mycosphaerellales</taxon>
        <taxon>Dissoconiaceae</taxon>
        <taxon>Dissoconium</taxon>
    </lineage>
</organism>
<comment type="subcellular location">
    <subcellularLocation>
        <location evidence="1">Nucleus</location>
    </subcellularLocation>
</comment>
<dbReference type="GO" id="GO:0003677">
    <property type="term" value="F:DNA binding"/>
    <property type="evidence" value="ECO:0007669"/>
    <property type="project" value="UniProtKB-KW"/>
</dbReference>
<name>A0A6J3LXU2_9PEZI</name>
<evidence type="ECO:0000256" key="7">
    <source>
        <dbReference type="SAM" id="MobiDB-lite"/>
    </source>
</evidence>
<feature type="region of interest" description="Disordered" evidence="7">
    <location>
        <begin position="116"/>
        <end position="190"/>
    </location>
</feature>
<evidence type="ECO:0000256" key="3">
    <source>
        <dbReference type="ARBA" id="ARBA00023015"/>
    </source>
</evidence>
<dbReference type="Proteomes" id="UP000504637">
    <property type="component" value="Unplaced"/>
</dbReference>
<proteinExistence type="inferred from homology"/>
<keyword evidence="4" id="KW-0238">DNA-binding</keyword>
<feature type="region of interest" description="Disordered" evidence="7">
    <location>
        <begin position="1"/>
        <end position="50"/>
    </location>
</feature>
<dbReference type="GO" id="GO:0003713">
    <property type="term" value="F:transcription coactivator activity"/>
    <property type="evidence" value="ECO:0007669"/>
    <property type="project" value="InterPro"/>
</dbReference>
<dbReference type="GO" id="GO:0005634">
    <property type="term" value="C:nucleus"/>
    <property type="evidence" value="ECO:0007669"/>
    <property type="project" value="UniProtKB-SubCell"/>
</dbReference>
<reference evidence="10" key="1">
    <citation type="submission" date="2020-01" db="EMBL/GenBank/DDBJ databases">
        <authorList>
            <consortium name="DOE Joint Genome Institute"/>
            <person name="Haridas S."/>
            <person name="Albert R."/>
            <person name="Binder M."/>
            <person name="Bloem J."/>
            <person name="Labutti K."/>
            <person name="Salamov A."/>
            <person name="Andreopoulos B."/>
            <person name="Baker S.E."/>
            <person name="Barry K."/>
            <person name="Bills G."/>
            <person name="Bluhm B.H."/>
            <person name="Cannon C."/>
            <person name="Castanera R."/>
            <person name="Culley D.E."/>
            <person name="Daum C."/>
            <person name="Ezra D."/>
            <person name="Gonzalez J.B."/>
            <person name="Henrissat B."/>
            <person name="Kuo A."/>
            <person name="Liang C."/>
            <person name="Lipzen A."/>
            <person name="Lutzoni F."/>
            <person name="Magnuson J."/>
            <person name="Mondo S."/>
            <person name="Nolan M."/>
            <person name="Ohm R."/>
            <person name="Pangilinan J."/>
            <person name="Park H.-J."/>
            <person name="Ramirez L."/>
            <person name="Alfaro M."/>
            <person name="Sun H."/>
            <person name="Tritt A."/>
            <person name="Yoshinaga Y."/>
            <person name="Zwiers L.-H."/>
            <person name="Turgeon B.G."/>
            <person name="Goodwin S.B."/>
            <person name="Spatafora J.W."/>
            <person name="Crous P.W."/>
            <person name="Grigoriev I.V."/>
        </authorList>
    </citation>
    <scope>NUCLEOTIDE SEQUENCE</scope>
    <source>
        <strain evidence="10">CBS 342.82</strain>
    </source>
</reference>
<evidence type="ECO:0000256" key="2">
    <source>
        <dbReference type="ARBA" id="ARBA00009001"/>
    </source>
</evidence>
<keyword evidence="5" id="KW-0804">Transcription</keyword>
<dbReference type="OrthoDB" id="2505440at2759"/>
<sequence length="190" mass="20862">MPKPSASRKRAAEEDYDSDDGFVEKENGKAPKAKKTKSSSNGDSAGALVDDDGNEYWEISAKRRVQVSQFGKGTFVNIREFYEANGKTLPGKKGIALPIEQFNALVELLPEIEKALKPKAGDLPISRPRYDEEGPKSAAASNEQKESKEPVASDEDETVGDDKKGKHNDRPQKRQKQKANHEATSSEDEG</sequence>
<evidence type="ECO:0000259" key="8">
    <source>
        <dbReference type="Pfam" id="PF02229"/>
    </source>
</evidence>
<reference evidence="10" key="2">
    <citation type="submission" date="2020-04" db="EMBL/GenBank/DDBJ databases">
        <authorList>
            <consortium name="NCBI Genome Project"/>
        </authorList>
    </citation>
    <scope>NUCLEOTIDE SEQUENCE</scope>
    <source>
        <strain evidence="10">CBS 342.82</strain>
    </source>
</reference>
<keyword evidence="3" id="KW-0805">Transcription regulation</keyword>
<gene>
    <name evidence="10" type="ORF">K489DRAFT_34056</name>
</gene>
<dbReference type="AlphaFoldDB" id="A0A6J3LXU2"/>
<protein>
    <submittedName>
        <fullName evidence="10">PC4-domain-containing protein</fullName>
    </submittedName>
</protein>
<dbReference type="InterPro" id="IPR009044">
    <property type="entry name" value="ssDNA-bd_transcriptional_reg"/>
</dbReference>
<comment type="similarity">
    <text evidence="2">Belongs to the transcriptional coactivator PC4 family.</text>
</comment>
<evidence type="ECO:0000256" key="5">
    <source>
        <dbReference type="ARBA" id="ARBA00023163"/>
    </source>
</evidence>
<evidence type="ECO:0000256" key="6">
    <source>
        <dbReference type="ARBA" id="ARBA00023242"/>
    </source>
</evidence>
<dbReference type="GO" id="GO:0060261">
    <property type="term" value="P:positive regulation of transcription initiation by RNA polymerase II"/>
    <property type="evidence" value="ECO:0007669"/>
    <property type="project" value="InterPro"/>
</dbReference>
<evidence type="ECO:0000313" key="9">
    <source>
        <dbReference type="Proteomes" id="UP000504637"/>
    </source>
</evidence>
<accession>A0A6J3LXU2</accession>
<dbReference type="GeneID" id="54360066"/>